<gene>
    <name evidence="5" type="ORF">HNQ68_001494</name>
</gene>
<organism evidence="5 6">
    <name type="scientific">Pseudochrobactrum saccharolyticum</name>
    <dbReference type="NCBI Taxonomy" id="354352"/>
    <lineage>
        <taxon>Bacteria</taxon>
        <taxon>Pseudomonadati</taxon>
        <taxon>Pseudomonadota</taxon>
        <taxon>Alphaproteobacteria</taxon>
        <taxon>Hyphomicrobiales</taxon>
        <taxon>Brucellaceae</taxon>
        <taxon>Pseudochrobactrum</taxon>
    </lineage>
</organism>
<comment type="similarity">
    <text evidence="3">Belongs to the acetyltransferase family. RimJ subfamily.</text>
</comment>
<keyword evidence="1 5" id="KW-0808">Transferase</keyword>
<evidence type="ECO:0000256" key="1">
    <source>
        <dbReference type="ARBA" id="ARBA00022679"/>
    </source>
</evidence>
<dbReference type="GO" id="GO:0005737">
    <property type="term" value="C:cytoplasm"/>
    <property type="evidence" value="ECO:0007669"/>
    <property type="project" value="TreeGrafter"/>
</dbReference>
<dbReference type="Proteomes" id="UP000531231">
    <property type="component" value="Unassembled WGS sequence"/>
</dbReference>
<dbReference type="PANTHER" id="PTHR43792">
    <property type="entry name" value="GNAT FAMILY, PUTATIVE (AFU_ORTHOLOGUE AFUA_3G00765)-RELATED-RELATED"/>
    <property type="match status" value="1"/>
</dbReference>
<feature type="domain" description="N-acetyltransferase" evidence="4">
    <location>
        <begin position="2"/>
        <end position="160"/>
    </location>
</feature>
<keyword evidence="2 5" id="KW-0012">Acyltransferase</keyword>
<reference evidence="5 6" key="1">
    <citation type="submission" date="2020-08" db="EMBL/GenBank/DDBJ databases">
        <title>Genomic Encyclopedia of Type Strains, Phase IV (KMG-IV): sequencing the most valuable type-strain genomes for metagenomic binning, comparative biology and taxonomic classification.</title>
        <authorList>
            <person name="Goeker M."/>
        </authorList>
    </citation>
    <scope>NUCLEOTIDE SEQUENCE [LARGE SCALE GENOMIC DNA]</scope>
    <source>
        <strain evidence="5 6">DSM 25620</strain>
    </source>
</reference>
<dbReference type="PROSITE" id="PS51186">
    <property type="entry name" value="GNAT"/>
    <property type="match status" value="1"/>
</dbReference>
<dbReference type="EMBL" id="JACHIL010000002">
    <property type="protein sequence ID" value="MBB5090970.1"/>
    <property type="molecule type" value="Genomic_DNA"/>
</dbReference>
<dbReference type="Gene3D" id="3.40.630.30">
    <property type="match status" value="1"/>
</dbReference>
<dbReference type="PANTHER" id="PTHR43792:SF8">
    <property type="entry name" value="[RIBOSOMAL PROTEIN US5]-ALANINE N-ACETYLTRANSFERASE"/>
    <property type="match status" value="1"/>
</dbReference>
<dbReference type="SUPFAM" id="SSF55729">
    <property type="entry name" value="Acyl-CoA N-acyltransferases (Nat)"/>
    <property type="match status" value="1"/>
</dbReference>
<evidence type="ECO:0000256" key="3">
    <source>
        <dbReference type="ARBA" id="ARBA00038502"/>
    </source>
</evidence>
<dbReference type="InterPro" id="IPR016181">
    <property type="entry name" value="Acyl_CoA_acyltransferase"/>
</dbReference>
<keyword evidence="6" id="KW-1185">Reference proteome</keyword>
<comment type="caution">
    <text evidence="5">The sequence shown here is derived from an EMBL/GenBank/DDBJ whole genome shotgun (WGS) entry which is preliminary data.</text>
</comment>
<evidence type="ECO:0000313" key="6">
    <source>
        <dbReference type="Proteomes" id="UP000531231"/>
    </source>
</evidence>
<protein>
    <submittedName>
        <fullName evidence="5">Ribosomal-protein-alanine N-acetyltransferase</fullName>
        <ecNumber evidence="5">2.3.1.267</ecNumber>
    </submittedName>
</protein>
<dbReference type="EC" id="2.3.1.267" evidence="5"/>
<sequence length="165" mass="18846">MINLQPVRRTDATELIAGNLASRNHHYPWMRNFTDLAGFEDWFGNLQSSASQALVVRDTESGKIAGVFTFSQIFMKAFCSAYLSYYSMVHLAGRGLMTEGLKQAVAYGFREIGLHRIEANIQPDNLRSLALVQRAGFHKEGFSPRYLFINGDWRDHERWAIINDQ</sequence>
<dbReference type="AlphaFoldDB" id="A0A7W8AKL9"/>
<dbReference type="InterPro" id="IPR000182">
    <property type="entry name" value="GNAT_dom"/>
</dbReference>
<dbReference type="RefSeq" id="WP_151159162.1">
    <property type="nucleotide sequence ID" value="NZ_JACHIL010000002.1"/>
</dbReference>
<accession>A0A7W8AKL9</accession>
<evidence type="ECO:0000259" key="4">
    <source>
        <dbReference type="PROSITE" id="PS51186"/>
    </source>
</evidence>
<dbReference type="GO" id="GO:0008999">
    <property type="term" value="F:protein-N-terminal-alanine acetyltransferase activity"/>
    <property type="evidence" value="ECO:0007669"/>
    <property type="project" value="UniProtKB-EC"/>
</dbReference>
<name>A0A7W8AKL9_9HYPH</name>
<evidence type="ECO:0000313" key="5">
    <source>
        <dbReference type="EMBL" id="MBB5090970.1"/>
    </source>
</evidence>
<evidence type="ECO:0000256" key="2">
    <source>
        <dbReference type="ARBA" id="ARBA00023315"/>
    </source>
</evidence>
<dbReference type="InterPro" id="IPR051531">
    <property type="entry name" value="N-acetyltransferase"/>
</dbReference>
<proteinExistence type="inferred from homology"/>
<dbReference type="Pfam" id="PF13302">
    <property type="entry name" value="Acetyltransf_3"/>
    <property type="match status" value="1"/>
</dbReference>